<evidence type="ECO:0000313" key="8">
    <source>
        <dbReference type="EMBL" id="SDL75454.1"/>
    </source>
</evidence>
<keyword evidence="6" id="KW-1133">Transmembrane helix</keyword>
<dbReference type="InterPro" id="IPR050482">
    <property type="entry name" value="Sensor_HK_TwoCompSys"/>
</dbReference>
<evidence type="ECO:0000256" key="6">
    <source>
        <dbReference type="SAM" id="Phobius"/>
    </source>
</evidence>
<keyword evidence="9" id="KW-1185">Reference proteome</keyword>
<reference evidence="8 9" key="1">
    <citation type="submission" date="2016-10" db="EMBL/GenBank/DDBJ databases">
        <authorList>
            <person name="de Groot N.N."/>
        </authorList>
    </citation>
    <scope>NUCLEOTIDE SEQUENCE [LARGE SCALE GENOMIC DNA]</scope>
    <source>
        <strain evidence="8 9">DSM 16077</strain>
    </source>
</reference>
<dbReference type="InterPro" id="IPR036890">
    <property type="entry name" value="HATPase_C_sf"/>
</dbReference>
<dbReference type="EC" id="2.7.13.3" evidence="2"/>
<evidence type="ECO:0000256" key="3">
    <source>
        <dbReference type="ARBA" id="ARBA00022679"/>
    </source>
</evidence>
<name>A0A1G9MMV0_9PROT</name>
<evidence type="ECO:0000313" key="9">
    <source>
        <dbReference type="Proteomes" id="UP000199759"/>
    </source>
</evidence>
<gene>
    <name evidence="8" type="ORF">SAMN04488568_10243</name>
</gene>
<comment type="catalytic activity">
    <reaction evidence="1">
        <text>ATP + protein L-histidine = ADP + protein N-phospho-L-histidine.</text>
        <dbReference type="EC" id="2.7.13.3"/>
    </reaction>
</comment>
<feature type="transmembrane region" description="Helical" evidence="6">
    <location>
        <begin position="32"/>
        <end position="51"/>
    </location>
</feature>
<dbReference type="RefSeq" id="WP_176780207.1">
    <property type="nucleotide sequence ID" value="NZ_FNHG01000002.1"/>
</dbReference>
<dbReference type="STRING" id="144026.SAMN04488568_10243"/>
<dbReference type="SMART" id="SM00387">
    <property type="entry name" value="HATPase_c"/>
    <property type="match status" value="1"/>
</dbReference>
<feature type="transmembrane region" description="Helical" evidence="6">
    <location>
        <begin position="88"/>
        <end position="108"/>
    </location>
</feature>
<evidence type="ECO:0000256" key="2">
    <source>
        <dbReference type="ARBA" id="ARBA00012438"/>
    </source>
</evidence>
<feature type="transmembrane region" description="Helical" evidence="6">
    <location>
        <begin position="182"/>
        <end position="202"/>
    </location>
</feature>
<accession>A0A1G9MMV0</accession>
<dbReference type="Gene3D" id="1.20.5.1930">
    <property type="match status" value="1"/>
</dbReference>
<protein>
    <recommendedName>
        <fullName evidence="2">histidine kinase</fullName>
        <ecNumber evidence="2">2.7.13.3</ecNumber>
    </recommendedName>
</protein>
<evidence type="ECO:0000256" key="5">
    <source>
        <dbReference type="ARBA" id="ARBA00023012"/>
    </source>
</evidence>
<feature type="transmembrane region" description="Helical" evidence="6">
    <location>
        <begin position="156"/>
        <end position="176"/>
    </location>
</feature>
<feature type="transmembrane region" description="Helical" evidence="6">
    <location>
        <begin position="120"/>
        <end position="144"/>
    </location>
</feature>
<organism evidence="8 9">
    <name type="scientific">Maricaulis salignorans</name>
    <dbReference type="NCBI Taxonomy" id="144026"/>
    <lineage>
        <taxon>Bacteria</taxon>
        <taxon>Pseudomonadati</taxon>
        <taxon>Pseudomonadota</taxon>
        <taxon>Alphaproteobacteria</taxon>
        <taxon>Maricaulales</taxon>
        <taxon>Maricaulaceae</taxon>
        <taxon>Maricaulis</taxon>
    </lineage>
</organism>
<evidence type="ECO:0000259" key="7">
    <source>
        <dbReference type="PROSITE" id="PS50109"/>
    </source>
</evidence>
<keyword evidence="6" id="KW-0472">Membrane</keyword>
<dbReference type="EMBL" id="FNHG01000002">
    <property type="protein sequence ID" value="SDL75454.1"/>
    <property type="molecule type" value="Genomic_DNA"/>
</dbReference>
<feature type="domain" description="Histidine kinase" evidence="7">
    <location>
        <begin position="543"/>
        <end position="629"/>
    </location>
</feature>
<proteinExistence type="predicted"/>
<sequence length="634" mass="68117">MGETGRSKTVNSKTGTAAAHDLPGFNTPSARLAGIVLFALAMAAATIRLAMGSGPMMPLPPIFWVQLAVGLGAMIISGWVWALRPRELATGLFALSGLATLIFTLAAASRSGAVIEPRSLAVVLMWLNAGGATLFGAAMIVLFLVYPVRLPHWRPLALLSSAGFCLWAVLTLLGRMPAWSSIHLVTVVEMGGIFLAVGSQFLATARSPKDRAVATWFGLSVLFGAGGFIGLIALPSVLGHPPPIKAGYAFACFLLIYIGVAAGLRQYRLFELGEWAFRILFYVVGTLILVALDAALIGLLSLRPGPAIGISLLVVGFLYLPLRDAVARHFVPRPGLSEQELFHAVVDLAFQSSLQERSEQWRRLVTRLFDPLDCHRAEADVAEPQIREDGLELVLPPIGDIPGLSLRYPWAGRALFSPSHVKTAQRLVQMMAYADASRDAYDRGVTEERGRIARDMHDNIGAHLLGALHSRDEDRKNSMIRETLTDLRDIINDASGGTRSLDETLADLRLETAERLASVGIALEWVNQARDITGLPPQTGHALRSLLREAASNVLKHSGASLMRVEIHPEGDRVELVIEDDGSGFDPDVLPGGRGLANMRGRIAGLKGQLKITPSAAGTRLTASFPIPRRGAAA</sequence>
<dbReference type="Gene3D" id="3.30.565.10">
    <property type="entry name" value="Histidine kinase-like ATPase, C-terminal domain"/>
    <property type="match status" value="1"/>
</dbReference>
<dbReference type="Pfam" id="PF02518">
    <property type="entry name" value="HATPase_c"/>
    <property type="match status" value="1"/>
</dbReference>
<dbReference type="PANTHER" id="PTHR24421">
    <property type="entry name" value="NITRATE/NITRITE SENSOR PROTEIN NARX-RELATED"/>
    <property type="match status" value="1"/>
</dbReference>
<dbReference type="SUPFAM" id="SSF55874">
    <property type="entry name" value="ATPase domain of HSP90 chaperone/DNA topoisomerase II/histidine kinase"/>
    <property type="match status" value="1"/>
</dbReference>
<dbReference type="GO" id="GO:0004673">
    <property type="term" value="F:protein histidine kinase activity"/>
    <property type="evidence" value="ECO:0007669"/>
    <property type="project" value="UniProtKB-EC"/>
</dbReference>
<feature type="transmembrane region" description="Helical" evidence="6">
    <location>
        <begin position="214"/>
        <end position="234"/>
    </location>
</feature>
<keyword evidence="5" id="KW-0902">Two-component regulatory system</keyword>
<dbReference type="AlphaFoldDB" id="A0A1G9MMV0"/>
<dbReference type="InterPro" id="IPR005467">
    <property type="entry name" value="His_kinase_dom"/>
</dbReference>
<feature type="transmembrane region" description="Helical" evidence="6">
    <location>
        <begin position="279"/>
        <end position="300"/>
    </location>
</feature>
<keyword evidence="3" id="KW-0808">Transferase</keyword>
<dbReference type="GO" id="GO:0000160">
    <property type="term" value="P:phosphorelay signal transduction system"/>
    <property type="evidence" value="ECO:0007669"/>
    <property type="project" value="UniProtKB-KW"/>
</dbReference>
<dbReference type="CDD" id="cd16917">
    <property type="entry name" value="HATPase_UhpB-NarQ-NarX-like"/>
    <property type="match status" value="1"/>
</dbReference>
<keyword evidence="6" id="KW-0812">Transmembrane</keyword>
<dbReference type="InterPro" id="IPR003594">
    <property type="entry name" value="HATPase_dom"/>
</dbReference>
<dbReference type="Proteomes" id="UP000199759">
    <property type="component" value="Unassembled WGS sequence"/>
</dbReference>
<dbReference type="PANTHER" id="PTHR24421:SF10">
    <property type="entry name" value="NITRATE_NITRITE SENSOR PROTEIN NARQ"/>
    <property type="match status" value="1"/>
</dbReference>
<keyword evidence="4 8" id="KW-0418">Kinase</keyword>
<evidence type="ECO:0000256" key="1">
    <source>
        <dbReference type="ARBA" id="ARBA00000085"/>
    </source>
</evidence>
<evidence type="ECO:0000256" key="4">
    <source>
        <dbReference type="ARBA" id="ARBA00022777"/>
    </source>
</evidence>
<feature type="transmembrane region" description="Helical" evidence="6">
    <location>
        <begin position="246"/>
        <end position="267"/>
    </location>
</feature>
<feature type="transmembrane region" description="Helical" evidence="6">
    <location>
        <begin position="63"/>
        <end position="81"/>
    </location>
</feature>
<dbReference type="PROSITE" id="PS50109">
    <property type="entry name" value="HIS_KIN"/>
    <property type="match status" value="1"/>
</dbReference>